<dbReference type="Proteomes" id="UP000255469">
    <property type="component" value="Unassembled WGS sequence"/>
</dbReference>
<evidence type="ECO:0000313" key="1">
    <source>
        <dbReference type="EMBL" id="SUB94018.1"/>
    </source>
</evidence>
<organism evidence="1 2">
    <name type="scientific">Prevotella denticola</name>
    <dbReference type="NCBI Taxonomy" id="28129"/>
    <lineage>
        <taxon>Bacteria</taxon>
        <taxon>Pseudomonadati</taxon>
        <taxon>Bacteroidota</taxon>
        <taxon>Bacteroidia</taxon>
        <taxon>Bacteroidales</taxon>
        <taxon>Prevotellaceae</taxon>
        <taxon>Prevotella</taxon>
    </lineage>
</organism>
<reference evidence="1 2" key="1">
    <citation type="submission" date="2018-06" db="EMBL/GenBank/DDBJ databases">
        <authorList>
            <consortium name="Pathogen Informatics"/>
            <person name="Doyle S."/>
        </authorList>
    </citation>
    <scope>NUCLEOTIDE SEQUENCE [LARGE SCALE GENOMIC DNA]</scope>
    <source>
        <strain evidence="1 2">NCTC13067</strain>
    </source>
</reference>
<name>A0A379ECA4_9BACT</name>
<protein>
    <submittedName>
        <fullName evidence="1">Uncharacterized protein</fullName>
    </submittedName>
</protein>
<dbReference type="EMBL" id="UGTM01000002">
    <property type="protein sequence ID" value="SUB94018.1"/>
    <property type="molecule type" value="Genomic_DNA"/>
</dbReference>
<evidence type="ECO:0000313" key="2">
    <source>
        <dbReference type="Proteomes" id="UP000255469"/>
    </source>
</evidence>
<proteinExistence type="predicted"/>
<sequence>MAVFALAGAWMVWGYAGGWNEAPVKLHYMRRSENATC</sequence>
<dbReference type="AlphaFoldDB" id="A0A379ECA4"/>
<gene>
    <name evidence="1" type="ORF">NCTC13067_01877</name>
</gene>
<accession>A0A379ECA4</accession>